<accession>A0A392S273</accession>
<comment type="caution">
    <text evidence="2">The sequence shown here is derived from an EMBL/GenBank/DDBJ whole genome shotgun (WGS) entry which is preliminary data.</text>
</comment>
<proteinExistence type="predicted"/>
<feature type="compositionally biased region" description="Acidic residues" evidence="1">
    <location>
        <begin position="12"/>
        <end position="34"/>
    </location>
</feature>
<dbReference type="Proteomes" id="UP000265520">
    <property type="component" value="Unassembled WGS sequence"/>
</dbReference>
<evidence type="ECO:0000256" key="1">
    <source>
        <dbReference type="SAM" id="MobiDB-lite"/>
    </source>
</evidence>
<name>A0A392S273_9FABA</name>
<dbReference type="AlphaFoldDB" id="A0A392S273"/>
<evidence type="ECO:0000313" key="3">
    <source>
        <dbReference type="Proteomes" id="UP000265520"/>
    </source>
</evidence>
<feature type="compositionally biased region" description="Basic and acidic residues" evidence="1">
    <location>
        <begin position="1"/>
        <end position="11"/>
    </location>
</feature>
<keyword evidence="3" id="KW-1185">Reference proteome</keyword>
<protein>
    <submittedName>
        <fullName evidence="2">Uncharacterized protein</fullName>
    </submittedName>
</protein>
<sequence length="49" mass="5490">ASTDSDLRFDPDPEDVPDYYSDDLEEDSEEEAEEMAVAGYDAKEINDDA</sequence>
<reference evidence="2 3" key="1">
    <citation type="journal article" date="2018" name="Front. Plant Sci.">
        <title>Red Clover (Trifolium pratense) and Zigzag Clover (T. medium) - A Picture of Genomic Similarities and Differences.</title>
        <authorList>
            <person name="Dluhosova J."/>
            <person name="Istvanek J."/>
            <person name="Nedelnik J."/>
            <person name="Repkova J."/>
        </authorList>
    </citation>
    <scope>NUCLEOTIDE SEQUENCE [LARGE SCALE GENOMIC DNA]</scope>
    <source>
        <strain evidence="3">cv. 10/8</strain>
        <tissue evidence="2">Leaf</tissue>
    </source>
</reference>
<feature type="non-terminal residue" evidence="2">
    <location>
        <position position="1"/>
    </location>
</feature>
<evidence type="ECO:0000313" key="2">
    <source>
        <dbReference type="EMBL" id="MCI43013.1"/>
    </source>
</evidence>
<organism evidence="2 3">
    <name type="scientific">Trifolium medium</name>
    <dbReference type="NCBI Taxonomy" id="97028"/>
    <lineage>
        <taxon>Eukaryota</taxon>
        <taxon>Viridiplantae</taxon>
        <taxon>Streptophyta</taxon>
        <taxon>Embryophyta</taxon>
        <taxon>Tracheophyta</taxon>
        <taxon>Spermatophyta</taxon>
        <taxon>Magnoliopsida</taxon>
        <taxon>eudicotyledons</taxon>
        <taxon>Gunneridae</taxon>
        <taxon>Pentapetalae</taxon>
        <taxon>rosids</taxon>
        <taxon>fabids</taxon>
        <taxon>Fabales</taxon>
        <taxon>Fabaceae</taxon>
        <taxon>Papilionoideae</taxon>
        <taxon>50 kb inversion clade</taxon>
        <taxon>NPAAA clade</taxon>
        <taxon>Hologalegina</taxon>
        <taxon>IRL clade</taxon>
        <taxon>Trifolieae</taxon>
        <taxon>Trifolium</taxon>
    </lineage>
</organism>
<feature type="non-terminal residue" evidence="2">
    <location>
        <position position="49"/>
    </location>
</feature>
<dbReference type="EMBL" id="LXQA010312063">
    <property type="protein sequence ID" value="MCI43013.1"/>
    <property type="molecule type" value="Genomic_DNA"/>
</dbReference>
<feature type="region of interest" description="Disordered" evidence="1">
    <location>
        <begin position="1"/>
        <end position="49"/>
    </location>
</feature>